<reference evidence="5 6" key="1">
    <citation type="submission" date="2016-10" db="EMBL/GenBank/DDBJ databases">
        <authorList>
            <person name="de Groot N.N."/>
        </authorList>
    </citation>
    <scope>NUCLEOTIDE SEQUENCE [LARGE SCALE GENOMIC DNA]</scope>
    <source>
        <strain evidence="5 6">DSM 15283</strain>
    </source>
</reference>
<feature type="domain" description="DUF4139" evidence="3">
    <location>
        <begin position="224"/>
        <end position="530"/>
    </location>
</feature>
<feature type="signal peptide" evidence="2">
    <location>
        <begin position="1"/>
        <end position="17"/>
    </location>
</feature>
<dbReference type="Pfam" id="PF13598">
    <property type="entry name" value="DUF4139"/>
    <property type="match status" value="1"/>
</dbReference>
<dbReference type="AlphaFoldDB" id="A0A1I4IEJ8"/>
<keyword evidence="1" id="KW-0175">Coiled coil</keyword>
<dbReference type="InterPro" id="IPR037291">
    <property type="entry name" value="DUF4139"/>
</dbReference>
<sequence length="536" mass="58108">MTKAFAALLFLPTALYAETIPLSTPVTEAVIYSQGATVTRTAVFPAPQGDHELLITGLPPSLDPHSVRVAIDGVTLGAVTVRQGRVLPVDTIDSPELTAAKAEVKRLEGEIETTRDAREDVLMRETAAQARITYLATLTGPTETAPSPETLQATLDLIAAQTLAAHQDAAAAQREARGFADTLKELTETLAKAQQTVDALTPPQNNSAMLAVTITAPEATTGTLTLTHLVHQAGWMPVYDVHLTHTDTTQLSLQRGAFVGQNTGEDWRDVAVTLSTSRPNDQTVPSPLYPERRAIYEKQERRAGATYDSKAAPAPESPVMAEAIAAPDFSDGINATYVYPAPVSLGSGDDNLRLSLDTLDTTPGVFALANPMRDETAFLMATLTNDTGETILPSYETSYYLNGQFISRGEMPLVAEGDTLDLSFGPINGLRLSQTVLDREAGDSGVLTSRNELKETRRFTIENLSNRSWDMRILGRVPYSEQEDLQITWQAKPQPDQVNHDDDRGILAWERVVPAGDSLDVTLSTHLKWPGDMELH</sequence>
<dbReference type="EMBL" id="FOTQ01000001">
    <property type="protein sequence ID" value="SFL52176.1"/>
    <property type="molecule type" value="Genomic_DNA"/>
</dbReference>
<keyword evidence="2" id="KW-0732">Signal</keyword>
<dbReference type="STRING" id="254406.SAMN04488042_101546"/>
<proteinExistence type="predicted"/>
<protein>
    <recommendedName>
        <fullName evidence="7">DUF4139 domain-containing protein</fullName>
    </recommendedName>
</protein>
<dbReference type="RefSeq" id="WP_165609987.1">
    <property type="nucleotide sequence ID" value="NZ_FOTQ01000001.1"/>
</dbReference>
<evidence type="ECO:0000259" key="3">
    <source>
        <dbReference type="Pfam" id="PF13598"/>
    </source>
</evidence>
<feature type="chain" id="PRO_5011653162" description="DUF4139 domain-containing protein" evidence="2">
    <location>
        <begin position="18"/>
        <end position="536"/>
    </location>
</feature>
<evidence type="ECO:0000256" key="1">
    <source>
        <dbReference type="SAM" id="Coils"/>
    </source>
</evidence>
<evidence type="ECO:0000313" key="5">
    <source>
        <dbReference type="EMBL" id="SFL52176.1"/>
    </source>
</evidence>
<gene>
    <name evidence="5" type="ORF">SAMN04488042_101546</name>
</gene>
<dbReference type="InterPro" id="IPR025554">
    <property type="entry name" value="DUF4140"/>
</dbReference>
<dbReference type="InterPro" id="IPR011935">
    <property type="entry name" value="CHP02231"/>
</dbReference>
<dbReference type="PANTHER" id="PTHR31005:SF8">
    <property type="entry name" value="DUF4139 DOMAIN-CONTAINING PROTEIN"/>
    <property type="match status" value="1"/>
</dbReference>
<accession>A0A1I4IEJ8</accession>
<evidence type="ECO:0000256" key="2">
    <source>
        <dbReference type="SAM" id="SignalP"/>
    </source>
</evidence>
<organism evidence="5 6">
    <name type="scientific">Shimia aestuarii</name>
    <dbReference type="NCBI Taxonomy" id="254406"/>
    <lineage>
        <taxon>Bacteria</taxon>
        <taxon>Pseudomonadati</taxon>
        <taxon>Pseudomonadota</taxon>
        <taxon>Alphaproteobacteria</taxon>
        <taxon>Rhodobacterales</taxon>
        <taxon>Roseobacteraceae</taxon>
    </lineage>
</organism>
<feature type="domain" description="DUF4140" evidence="4">
    <location>
        <begin position="30"/>
        <end position="135"/>
    </location>
</feature>
<evidence type="ECO:0000259" key="4">
    <source>
        <dbReference type="Pfam" id="PF13600"/>
    </source>
</evidence>
<dbReference type="Pfam" id="PF13600">
    <property type="entry name" value="DUF4140"/>
    <property type="match status" value="1"/>
</dbReference>
<dbReference type="Proteomes" id="UP000199144">
    <property type="component" value="Unassembled WGS sequence"/>
</dbReference>
<dbReference type="NCBIfam" id="TIGR02231">
    <property type="entry name" value="mucoidy inhibitor MuiA family protein"/>
    <property type="match status" value="1"/>
</dbReference>
<name>A0A1I4IEJ8_9RHOB</name>
<dbReference type="PANTHER" id="PTHR31005">
    <property type="entry name" value="DUF4139 DOMAIN-CONTAINING PROTEIN"/>
    <property type="match status" value="1"/>
</dbReference>
<feature type="coiled-coil region" evidence="1">
    <location>
        <begin position="97"/>
        <end position="124"/>
    </location>
</feature>
<evidence type="ECO:0008006" key="7">
    <source>
        <dbReference type="Google" id="ProtNLM"/>
    </source>
</evidence>
<evidence type="ECO:0000313" key="6">
    <source>
        <dbReference type="Proteomes" id="UP000199144"/>
    </source>
</evidence>
<keyword evidence="6" id="KW-1185">Reference proteome</keyword>
<feature type="coiled-coil region" evidence="1">
    <location>
        <begin position="169"/>
        <end position="196"/>
    </location>
</feature>